<name>A0A1Y1S5Q5_9MICR</name>
<dbReference type="OrthoDB" id="2195113at2759"/>
<feature type="coiled-coil region" evidence="1">
    <location>
        <begin position="60"/>
        <end position="191"/>
    </location>
</feature>
<organism evidence="2 3">
    <name type="scientific">Enterospora canceri</name>
    <dbReference type="NCBI Taxonomy" id="1081671"/>
    <lineage>
        <taxon>Eukaryota</taxon>
        <taxon>Fungi</taxon>
        <taxon>Fungi incertae sedis</taxon>
        <taxon>Microsporidia</taxon>
        <taxon>Enterocytozoonidae</taxon>
        <taxon>Enterospora</taxon>
    </lineage>
</organism>
<dbReference type="EMBL" id="LWDP01000073">
    <property type="protein sequence ID" value="ORD93504.1"/>
    <property type="molecule type" value="Genomic_DNA"/>
</dbReference>
<accession>A0A1Y1S5Q5</accession>
<dbReference type="AlphaFoldDB" id="A0A1Y1S5Q5"/>
<proteinExistence type="predicted"/>
<dbReference type="VEuPathDB" id="MicrosporidiaDB:ECANGB1_2122"/>
<dbReference type="Proteomes" id="UP000192639">
    <property type="component" value="Unassembled WGS sequence"/>
</dbReference>
<evidence type="ECO:0000256" key="1">
    <source>
        <dbReference type="SAM" id="Coils"/>
    </source>
</evidence>
<protein>
    <submittedName>
        <fullName evidence="2">Uncharacterized protein</fullName>
    </submittedName>
</protein>
<evidence type="ECO:0000313" key="3">
    <source>
        <dbReference type="Proteomes" id="UP000192639"/>
    </source>
</evidence>
<gene>
    <name evidence="2" type="ORF">ECANGB1_2122</name>
</gene>
<evidence type="ECO:0000313" key="2">
    <source>
        <dbReference type="EMBL" id="ORD93504.1"/>
    </source>
</evidence>
<reference evidence="2 3" key="1">
    <citation type="journal article" date="2017" name="Environ. Microbiol.">
        <title>Decay of the glycolytic pathway and adaptation to intranuclear parasitism within Enterocytozoonidae microsporidia.</title>
        <authorList>
            <person name="Wiredu Boakye D."/>
            <person name="Jaroenlak P."/>
            <person name="Prachumwat A."/>
            <person name="Williams T.A."/>
            <person name="Bateman K.S."/>
            <person name="Itsathitphaisarn O."/>
            <person name="Sritunyalucksana K."/>
            <person name="Paszkiewicz K.H."/>
            <person name="Moore K.A."/>
            <person name="Stentiford G.D."/>
            <person name="Williams B.A."/>
        </authorList>
    </citation>
    <scope>NUCLEOTIDE SEQUENCE [LARGE SCALE GENOMIC DNA]</scope>
    <source>
        <strain evidence="2 3">GB1</strain>
    </source>
</reference>
<sequence>MDGLKKQIEEVRDVLGRDNLNSINSEEQLDQKMRELEMRLIRESLGVVEEKRIAGELNSLKTKKSKMGDLKESLRNLRRLETRMKECRAEVGLANKEIRERQGKMGELKEELDRLNESNRNKHPEIEALNSKIAQLKEQKKVQLELREERRGVVHAMEVEYKKHEQDLLVAKEQEEKKEQLRKEIGARRKQVAEIRLKMGQFGKEVFERLIVAVEQVRRSGNYFLSADLVGELVRHGIALPSNEATAKKTLEELKNGRDNADETFASKRGVLQNEIDVIEKEVAEMQKMLAEMPESNVELLKKYKGDRKQY</sequence>
<keyword evidence="1" id="KW-0175">Coiled coil</keyword>
<comment type="caution">
    <text evidence="2">The sequence shown here is derived from an EMBL/GenBank/DDBJ whole genome shotgun (WGS) entry which is preliminary data.</text>
</comment>
<keyword evidence="3" id="KW-1185">Reference proteome</keyword>